<dbReference type="Proteomes" id="UP000248975">
    <property type="component" value="Unassembled WGS sequence"/>
</dbReference>
<dbReference type="InterPro" id="IPR043144">
    <property type="entry name" value="Mal/L-sulf/L-lact_DH-like_ah"/>
</dbReference>
<evidence type="ECO:0000313" key="3">
    <source>
        <dbReference type="EMBL" id="PZQ95340.1"/>
    </source>
</evidence>
<protein>
    <submittedName>
        <fullName evidence="3">Sulfolactate dehydrogenase</fullName>
    </submittedName>
</protein>
<proteinExistence type="inferred from homology"/>
<dbReference type="SUPFAM" id="SSF89733">
    <property type="entry name" value="L-sulfolactate dehydrogenase-like"/>
    <property type="match status" value="1"/>
</dbReference>
<dbReference type="PANTHER" id="PTHR11091">
    <property type="entry name" value="OXIDOREDUCTASE-RELATED"/>
    <property type="match status" value="1"/>
</dbReference>
<evidence type="ECO:0000256" key="2">
    <source>
        <dbReference type="ARBA" id="ARBA00023002"/>
    </source>
</evidence>
<organism evidence="3 4">
    <name type="scientific">Cereibacter sphaeroides</name>
    <name type="common">Rhodobacter sphaeroides</name>
    <dbReference type="NCBI Taxonomy" id="1063"/>
    <lineage>
        <taxon>Bacteria</taxon>
        <taxon>Pseudomonadati</taxon>
        <taxon>Pseudomonadota</taxon>
        <taxon>Alphaproteobacteria</taxon>
        <taxon>Rhodobacterales</taxon>
        <taxon>Paracoccaceae</taxon>
        <taxon>Cereibacter</taxon>
    </lineage>
</organism>
<keyword evidence="2" id="KW-0560">Oxidoreductase</keyword>
<evidence type="ECO:0000313" key="4">
    <source>
        <dbReference type="Proteomes" id="UP000248975"/>
    </source>
</evidence>
<dbReference type="PANTHER" id="PTHR11091:SF0">
    <property type="entry name" value="MALATE DEHYDROGENASE"/>
    <property type="match status" value="1"/>
</dbReference>
<gene>
    <name evidence="3" type="ORF">DI533_19680</name>
</gene>
<reference evidence="3 4" key="1">
    <citation type="submission" date="2017-08" db="EMBL/GenBank/DDBJ databases">
        <title>Infants hospitalized years apart are colonized by the same room-sourced microbial strains.</title>
        <authorList>
            <person name="Brooks B."/>
            <person name="Olm M.R."/>
            <person name="Firek B.A."/>
            <person name="Baker R."/>
            <person name="Thomas B.C."/>
            <person name="Morowitz M.J."/>
            <person name="Banfield J.F."/>
        </authorList>
    </citation>
    <scope>NUCLEOTIDE SEQUENCE [LARGE SCALE GENOMIC DNA]</scope>
    <source>
        <strain evidence="3">S2_003_000_R2_11</strain>
    </source>
</reference>
<dbReference type="InterPro" id="IPR036111">
    <property type="entry name" value="Mal/L-sulfo/L-lacto_DH-like_sf"/>
</dbReference>
<comment type="caution">
    <text evidence="3">The sequence shown here is derived from an EMBL/GenBank/DDBJ whole genome shotgun (WGS) entry which is preliminary data.</text>
</comment>
<evidence type="ECO:0000256" key="1">
    <source>
        <dbReference type="ARBA" id="ARBA00006056"/>
    </source>
</evidence>
<comment type="similarity">
    <text evidence="1">Belongs to the LDH2/MDH2 oxidoreductase family.</text>
</comment>
<dbReference type="EMBL" id="QFQS01000008">
    <property type="protein sequence ID" value="PZQ95340.1"/>
    <property type="molecule type" value="Genomic_DNA"/>
</dbReference>
<dbReference type="Gene3D" id="3.30.1370.60">
    <property type="entry name" value="Hypothetical oxidoreductase yiak, domain 2"/>
    <property type="match status" value="1"/>
</dbReference>
<dbReference type="InterPro" id="IPR003767">
    <property type="entry name" value="Malate/L-lactate_DH-like"/>
</dbReference>
<sequence length="332" mass="33895">MTGKQFSLDEVEALAAQVLLAAGASAAAASAVARSIRLAERDGIRSHGLLYLPIYAEHLRCGKVLGLVEPIVSHPKPGSIRVDAGNGFAHTAIDAGWEAFTDAARVCGIAALTLHRSYNCGVLGHHAERLAEAGLIGLCFTHAPASIAPMGGKVPVIGTNPFAIAVPDGAGGALLVIDQSASIIAKSEILLRARKGEPIEPNWALDAEGRPTTVAEEALRGSMLPNGGQKGFGLGLMVEILAAALSGANLSQDASPFSGTAGGPPGTGQCFIALDPAGFSGAVFDQSLRQLAGSITDQPGARLPGSRRKANRMRIEAEGVLVDAALLARIAA</sequence>
<dbReference type="GO" id="GO:0016491">
    <property type="term" value="F:oxidoreductase activity"/>
    <property type="evidence" value="ECO:0007669"/>
    <property type="project" value="UniProtKB-KW"/>
</dbReference>
<accession>A0A2W5UBJ7</accession>
<dbReference type="Gene3D" id="1.10.1530.10">
    <property type="match status" value="1"/>
</dbReference>
<dbReference type="InterPro" id="IPR043143">
    <property type="entry name" value="Mal/L-sulf/L-lact_DH-like_NADP"/>
</dbReference>
<dbReference type="AlphaFoldDB" id="A0A2W5UBJ7"/>
<name>A0A2W5UBJ7_CERSP</name>
<dbReference type="Pfam" id="PF02615">
    <property type="entry name" value="Ldh_2"/>
    <property type="match status" value="1"/>
</dbReference>